<keyword evidence="2" id="KW-0472">Membrane</keyword>
<dbReference type="PANTHER" id="PTHR46910:SF5">
    <property type="entry name" value="ZN(II)2CYS6 TRANSCRIPTION FACTOR (EUROFUNG)"/>
    <property type="match status" value="1"/>
</dbReference>
<proteinExistence type="predicted"/>
<keyword evidence="1" id="KW-0539">Nucleus</keyword>
<feature type="domain" description="Xylanolytic transcriptional activator regulatory" evidence="3">
    <location>
        <begin position="186"/>
        <end position="261"/>
    </location>
</feature>
<dbReference type="InterPro" id="IPR007219">
    <property type="entry name" value="XnlR_reg_dom"/>
</dbReference>
<dbReference type="CDD" id="cd12148">
    <property type="entry name" value="fungal_TF_MHR"/>
    <property type="match status" value="1"/>
</dbReference>
<sequence length="509" mass="56047">MVQQAVEGTSLQDSHPAMKAALSSLREIVSLQSKFSSSGGVTFQNAKALPRGGLSELPMPPMPAVVAALHRTKDHSQLNTSFIYCFRPIEDFTELCLRVYFTAGNFSQAAFIIVNAGLYYLFLECSFVAGDDATCNEYRAHAQLCQCNLETALTNLSLMLPHNYETIEALILGASYAIEASRASLAWLLNSTAVTIGQTLGFHRSPPSSSVTIEGSGKYDNRAVLFWCAYSLDKGLSVRLGYAPLIADDDITISTSTLDLMDNSWSEILHSWVSHATVQGRMYDQLYCAAALALPVSQRQARVPGLATEMRGMIVDALQMAAKARDSGHKDSTRPTRGAGEAFADECLQSAREAMEMHMLCLKMLDESSGVRGVYLHWAILYAPFVPFIVIFCHVIKWPNEADMQRLRDFIHSLQSSCATSEAITKLHQLCDVLYNVASSYIEAKAQQQTAAMGDDFDMYLSALGFAPLEHDEVLDSAAQSSEIEDWYSGNRHMMELLEQGLSQDNTSR</sequence>
<keyword evidence="5" id="KW-1185">Reference proteome</keyword>
<dbReference type="Pfam" id="PF04082">
    <property type="entry name" value="Fungal_trans"/>
    <property type="match status" value="1"/>
</dbReference>
<evidence type="ECO:0000259" key="3">
    <source>
        <dbReference type="SMART" id="SM00906"/>
    </source>
</evidence>
<dbReference type="PANTHER" id="PTHR46910">
    <property type="entry name" value="TRANSCRIPTION FACTOR PDR1"/>
    <property type="match status" value="1"/>
</dbReference>
<evidence type="ECO:0000256" key="2">
    <source>
        <dbReference type="SAM" id="Phobius"/>
    </source>
</evidence>
<dbReference type="EMBL" id="JAZAVK010000076">
    <property type="protein sequence ID" value="KAK7425778.1"/>
    <property type="molecule type" value="Genomic_DNA"/>
</dbReference>
<keyword evidence="2" id="KW-0812">Transmembrane</keyword>
<dbReference type="Proteomes" id="UP001498421">
    <property type="component" value="Unassembled WGS sequence"/>
</dbReference>
<gene>
    <name evidence="4" type="ORF">QQZ08_007754</name>
</gene>
<feature type="transmembrane region" description="Helical" evidence="2">
    <location>
        <begin position="375"/>
        <end position="396"/>
    </location>
</feature>
<comment type="caution">
    <text evidence="4">The sequence shown here is derived from an EMBL/GenBank/DDBJ whole genome shotgun (WGS) entry which is preliminary data.</text>
</comment>
<reference evidence="4 5" key="1">
    <citation type="journal article" date="2025" name="Microbiol. Resour. Announc.">
        <title>Draft genome sequences for Neonectria magnoliae and Neonectria punicea, canker pathogens of Liriodendron tulipifera and Acer saccharum in West Virginia.</title>
        <authorList>
            <person name="Petronek H.M."/>
            <person name="Kasson M.T."/>
            <person name="Metheny A.M."/>
            <person name="Stauder C.M."/>
            <person name="Lovett B."/>
            <person name="Lynch S.C."/>
            <person name="Garnas J.R."/>
            <person name="Kasson L.R."/>
            <person name="Stajich J.E."/>
        </authorList>
    </citation>
    <scope>NUCLEOTIDE SEQUENCE [LARGE SCALE GENOMIC DNA]</scope>
    <source>
        <strain evidence="4 5">NRRL 64651</strain>
    </source>
</reference>
<dbReference type="SMART" id="SM00906">
    <property type="entry name" value="Fungal_trans"/>
    <property type="match status" value="1"/>
</dbReference>
<organism evidence="4 5">
    <name type="scientific">Neonectria magnoliae</name>
    <dbReference type="NCBI Taxonomy" id="2732573"/>
    <lineage>
        <taxon>Eukaryota</taxon>
        <taxon>Fungi</taxon>
        <taxon>Dikarya</taxon>
        <taxon>Ascomycota</taxon>
        <taxon>Pezizomycotina</taxon>
        <taxon>Sordariomycetes</taxon>
        <taxon>Hypocreomycetidae</taxon>
        <taxon>Hypocreales</taxon>
        <taxon>Nectriaceae</taxon>
        <taxon>Neonectria</taxon>
    </lineage>
</organism>
<evidence type="ECO:0000256" key="1">
    <source>
        <dbReference type="ARBA" id="ARBA00023242"/>
    </source>
</evidence>
<accession>A0ABR1HYS6</accession>
<evidence type="ECO:0000313" key="5">
    <source>
        <dbReference type="Proteomes" id="UP001498421"/>
    </source>
</evidence>
<dbReference type="InterPro" id="IPR050987">
    <property type="entry name" value="AtrR-like"/>
</dbReference>
<evidence type="ECO:0000313" key="4">
    <source>
        <dbReference type="EMBL" id="KAK7425778.1"/>
    </source>
</evidence>
<keyword evidence="2" id="KW-1133">Transmembrane helix</keyword>
<name>A0ABR1HYS6_9HYPO</name>
<protein>
    <recommendedName>
        <fullName evidence="3">Xylanolytic transcriptional activator regulatory domain-containing protein</fullName>
    </recommendedName>
</protein>